<dbReference type="Proteomes" id="UP000887540">
    <property type="component" value="Unplaced"/>
</dbReference>
<organism evidence="2 3">
    <name type="scientific">Acrobeloides nanus</name>
    <dbReference type="NCBI Taxonomy" id="290746"/>
    <lineage>
        <taxon>Eukaryota</taxon>
        <taxon>Metazoa</taxon>
        <taxon>Ecdysozoa</taxon>
        <taxon>Nematoda</taxon>
        <taxon>Chromadorea</taxon>
        <taxon>Rhabditida</taxon>
        <taxon>Tylenchina</taxon>
        <taxon>Cephalobomorpha</taxon>
        <taxon>Cephaloboidea</taxon>
        <taxon>Cephalobidae</taxon>
        <taxon>Acrobeloides</taxon>
    </lineage>
</organism>
<dbReference type="AlphaFoldDB" id="A0A914E923"/>
<feature type="compositionally biased region" description="Low complexity" evidence="1">
    <location>
        <begin position="44"/>
        <end position="76"/>
    </location>
</feature>
<protein>
    <submittedName>
        <fullName evidence="3">Uncharacterized protein</fullName>
    </submittedName>
</protein>
<sequence>MVWRKTSCEVLRNHSTNGDSSIKFPHNSRVLGHPRVHVLNANPSTNGASNGNCGNSSSMSSSTDTRDSNSSSNASPSDHHPPVVANKTDNCQQLLEIESAAGGNKSLENHGSAAINSHERGKMFDGTHEDKSKTKTSLSIPTGITSSAATSEQQAMINGSASGSSLYVSAQTIEEQIRQVDKIVKDCDNSRKSLELISRRLDDLHDEVRRYREFLGHEKSRRDPALYKTSNVDRPSAYNDSICGTMSTLTAQLTQEWTDKLRSIQGALCIPQTPSTPVGSAKALDGR</sequence>
<accession>A0A914E923</accession>
<keyword evidence="2" id="KW-1185">Reference proteome</keyword>
<name>A0A914E923_9BILA</name>
<feature type="region of interest" description="Disordered" evidence="1">
    <location>
        <begin position="101"/>
        <end position="141"/>
    </location>
</feature>
<dbReference type="WBParaSite" id="ACRNAN_scaffold639.g14957.t1">
    <property type="protein sequence ID" value="ACRNAN_scaffold639.g14957.t1"/>
    <property type="gene ID" value="ACRNAN_scaffold639.g14957"/>
</dbReference>
<evidence type="ECO:0000313" key="2">
    <source>
        <dbReference type="Proteomes" id="UP000887540"/>
    </source>
</evidence>
<evidence type="ECO:0000313" key="3">
    <source>
        <dbReference type="WBParaSite" id="ACRNAN_scaffold639.g14957.t1"/>
    </source>
</evidence>
<feature type="region of interest" description="Disordered" evidence="1">
    <location>
        <begin position="1"/>
        <end position="85"/>
    </location>
</feature>
<evidence type="ECO:0000256" key="1">
    <source>
        <dbReference type="SAM" id="MobiDB-lite"/>
    </source>
</evidence>
<reference evidence="3" key="1">
    <citation type="submission" date="2022-11" db="UniProtKB">
        <authorList>
            <consortium name="WormBaseParasite"/>
        </authorList>
    </citation>
    <scope>IDENTIFICATION</scope>
</reference>
<feature type="compositionally biased region" description="Basic and acidic residues" evidence="1">
    <location>
        <begin position="117"/>
        <end position="133"/>
    </location>
</feature>
<proteinExistence type="predicted"/>